<feature type="region of interest" description="Disordered" evidence="1">
    <location>
        <begin position="140"/>
        <end position="170"/>
    </location>
</feature>
<dbReference type="AlphaFoldDB" id="A0A090XA83"/>
<name>A0A090XA83_IXORI</name>
<protein>
    <submittedName>
        <fullName evidence="3">Uncharacterized protein</fullName>
    </submittedName>
</protein>
<evidence type="ECO:0000256" key="1">
    <source>
        <dbReference type="SAM" id="MobiDB-lite"/>
    </source>
</evidence>
<feature type="chain" id="PRO_5001869020" evidence="2">
    <location>
        <begin position="25"/>
        <end position="170"/>
    </location>
</feature>
<dbReference type="Pfam" id="PF03694">
    <property type="entry name" value="Erg28"/>
    <property type="match status" value="1"/>
</dbReference>
<dbReference type="EMBL" id="GBIH01000923">
    <property type="protein sequence ID" value="JAC93787.1"/>
    <property type="molecule type" value="mRNA"/>
</dbReference>
<reference evidence="3" key="1">
    <citation type="journal article" date="2015" name="PLoS Negl. Trop. Dis.">
        <title>Deep Sequencing Analysis of the Ixodes ricinus Haemocytome.</title>
        <authorList>
            <person name="Kotsyfakis M."/>
            <person name="Kopacek P."/>
            <person name="Franta Z."/>
            <person name="Pedra J.H."/>
            <person name="Ribeiro J.M."/>
        </authorList>
    </citation>
    <scope>NUCLEOTIDE SEQUENCE</scope>
</reference>
<proteinExistence type="evidence at transcript level"/>
<evidence type="ECO:0000313" key="3">
    <source>
        <dbReference type="EMBL" id="JAC93787.1"/>
    </source>
</evidence>
<dbReference type="GO" id="GO:0016020">
    <property type="term" value="C:membrane"/>
    <property type="evidence" value="ECO:0007669"/>
    <property type="project" value="InterPro"/>
</dbReference>
<dbReference type="InterPro" id="IPR005352">
    <property type="entry name" value="Erg28"/>
</dbReference>
<sequence>MTHWVVHPLRGWLAFLSLTNLGTGLRCLWEQGFMQQRIFTELKTSDGLPGCPEMERTFGFWSVFNAILFLHLQYLPRGSHRSFRRPSSRSPSTWPTLPNEAFVHHSISRGRSCPFPRFFLSALTMLWLAVAYKFIWPSSRKEDDDDNENEHLAERLSTQQPRLRRKTKSS</sequence>
<accession>A0A090XA83</accession>
<keyword evidence="2" id="KW-0732">Signal</keyword>
<organism evidence="3">
    <name type="scientific">Ixodes ricinus</name>
    <name type="common">Common tick</name>
    <name type="synonym">Acarus ricinus</name>
    <dbReference type="NCBI Taxonomy" id="34613"/>
    <lineage>
        <taxon>Eukaryota</taxon>
        <taxon>Metazoa</taxon>
        <taxon>Ecdysozoa</taxon>
        <taxon>Arthropoda</taxon>
        <taxon>Chelicerata</taxon>
        <taxon>Arachnida</taxon>
        <taxon>Acari</taxon>
        <taxon>Parasitiformes</taxon>
        <taxon>Ixodida</taxon>
        <taxon>Ixodoidea</taxon>
        <taxon>Ixodidae</taxon>
        <taxon>Ixodinae</taxon>
        <taxon>Ixodes</taxon>
    </lineage>
</organism>
<evidence type="ECO:0000256" key="2">
    <source>
        <dbReference type="SAM" id="SignalP"/>
    </source>
</evidence>
<feature type="signal peptide" evidence="2">
    <location>
        <begin position="1"/>
        <end position="24"/>
    </location>
</feature>